<name>A0A6L2NQM2_TANCI</name>
<dbReference type="EMBL" id="BKCJ010009791">
    <property type="protein sequence ID" value="GEU88628.1"/>
    <property type="molecule type" value="Genomic_DNA"/>
</dbReference>
<evidence type="ECO:0000256" key="1">
    <source>
        <dbReference type="SAM" id="MobiDB-lite"/>
    </source>
</evidence>
<sequence length="103" mass="11727">MPYPVDWNTPYRSIECQYAILSSQNMPYCLEELIRRLDCRIQYVVLGKRFDTSYPTGGYGVSVSYGDEMISSNTGIEDSHHGPSDAMHNPPEHSRANIKQALR</sequence>
<proteinExistence type="predicted"/>
<evidence type="ECO:0000313" key="2">
    <source>
        <dbReference type="EMBL" id="GEU88628.1"/>
    </source>
</evidence>
<gene>
    <name evidence="2" type="ORF">Tci_060606</name>
</gene>
<reference evidence="2" key="1">
    <citation type="journal article" date="2019" name="Sci. Rep.">
        <title>Draft genome of Tanacetum cinerariifolium, the natural source of mosquito coil.</title>
        <authorList>
            <person name="Yamashiro T."/>
            <person name="Shiraishi A."/>
            <person name="Satake H."/>
            <person name="Nakayama K."/>
        </authorList>
    </citation>
    <scope>NUCLEOTIDE SEQUENCE</scope>
</reference>
<protein>
    <submittedName>
        <fullName evidence="2">Uncharacterized protein</fullName>
    </submittedName>
</protein>
<feature type="region of interest" description="Disordered" evidence="1">
    <location>
        <begin position="71"/>
        <end position="103"/>
    </location>
</feature>
<organism evidence="2">
    <name type="scientific">Tanacetum cinerariifolium</name>
    <name type="common">Dalmatian daisy</name>
    <name type="synonym">Chrysanthemum cinerariifolium</name>
    <dbReference type="NCBI Taxonomy" id="118510"/>
    <lineage>
        <taxon>Eukaryota</taxon>
        <taxon>Viridiplantae</taxon>
        <taxon>Streptophyta</taxon>
        <taxon>Embryophyta</taxon>
        <taxon>Tracheophyta</taxon>
        <taxon>Spermatophyta</taxon>
        <taxon>Magnoliopsida</taxon>
        <taxon>eudicotyledons</taxon>
        <taxon>Gunneridae</taxon>
        <taxon>Pentapetalae</taxon>
        <taxon>asterids</taxon>
        <taxon>campanulids</taxon>
        <taxon>Asterales</taxon>
        <taxon>Asteraceae</taxon>
        <taxon>Asteroideae</taxon>
        <taxon>Anthemideae</taxon>
        <taxon>Anthemidinae</taxon>
        <taxon>Tanacetum</taxon>
    </lineage>
</organism>
<accession>A0A6L2NQM2</accession>
<comment type="caution">
    <text evidence="2">The sequence shown here is derived from an EMBL/GenBank/DDBJ whole genome shotgun (WGS) entry which is preliminary data.</text>
</comment>
<dbReference type="AlphaFoldDB" id="A0A6L2NQM2"/>